<proteinExistence type="predicted"/>
<dbReference type="GO" id="GO:0016829">
    <property type="term" value="F:lyase activity"/>
    <property type="evidence" value="ECO:0007669"/>
    <property type="project" value="UniProtKB-KW"/>
</dbReference>
<dbReference type="Gene3D" id="3.40.50.1400">
    <property type="match status" value="2"/>
</dbReference>
<dbReference type="InterPro" id="IPR050963">
    <property type="entry name" value="Sirohydro_Cobaltochel/CbiX"/>
</dbReference>
<keyword evidence="2" id="KW-0456">Lyase</keyword>
<dbReference type="EMBL" id="RXNR01000069">
    <property type="protein sequence ID" value="RTQ89012.1"/>
    <property type="molecule type" value="Genomic_DNA"/>
</dbReference>
<dbReference type="SUPFAM" id="SSF53800">
    <property type="entry name" value="Chelatase"/>
    <property type="match status" value="1"/>
</dbReference>
<organism evidence="3 4">
    <name type="scientific">Lysinibacillus telephonicus</name>
    <dbReference type="NCBI Taxonomy" id="1714840"/>
    <lineage>
        <taxon>Bacteria</taxon>
        <taxon>Bacillati</taxon>
        <taxon>Bacillota</taxon>
        <taxon>Bacilli</taxon>
        <taxon>Bacillales</taxon>
        <taxon>Bacillaceae</taxon>
        <taxon>Lysinibacillus</taxon>
    </lineage>
</organism>
<keyword evidence="1" id="KW-0479">Metal-binding</keyword>
<sequence>MEAVLYICHGSRIKSAVSQAIEFVESCKSLRNEPIQQYCFLELSQPTIAQALEKCVALGATQIRAIPVLLLTAAHAKIDIPLELEKAMQYYPQVKLQLGKPIGVNNELTNLLYERIQQTYQPITANSKILLVGRGSSDLDVKRDLSLIGKLLEQKINHPVHICFLTGCKPYFRELIAELNDSEIDRIFIVPYFLFTGLLINGIRKTVKEYSQKNNTKYVLCDYLGNASVVVHALNNRINEISFNKVLS</sequence>
<gene>
    <name evidence="3" type="ORF">EKG35_17070</name>
</gene>
<dbReference type="CDD" id="cd03414">
    <property type="entry name" value="CbiX_SirB_C"/>
    <property type="match status" value="1"/>
</dbReference>
<keyword evidence="4" id="KW-1185">Reference proteome</keyword>
<dbReference type="Proteomes" id="UP000276349">
    <property type="component" value="Unassembled WGS sequence"/>
</dbReference>
<dbReference type="AlphaFoldDB" id="A0A431UHA6"/>
<dbReference type="InterPro" id="IPR002762">
    <property type="entry name" value="CbiX-like"/>
</dbReference>
<comment type="caution">
    <text evidence="3">The sequence shown here is derived from an EMBL/GenBank/DDBJ whole genome shotgun (WGS) entry which is preliminary data.</text>
</comment>
<name>A0A431UHA6_9BACI</name>
<evidence type="ECO:0000256" key="1">
    <source>
        <dbReference type="ARBA" id="ARBA00022723"/>
    </source>
</evidence>
<accession>A0A431UHA6</accession>
<dbReference type="GO" id="GO:0046872">
    <property type="term" value="F:metal ion binding"/>
    <property type="evidence" value="ECO:0007669"/>
    <property type="project" value="UniProtKB-KW"/>
</dbReference>
<protein>
    <submittedName>
        <fullName evidence="3">Sirohydrochlorin chelatase</fullName>
    </submittedName>
</protein>
<evidence type="ECO:0000256" key="2">
    <source>
        <dbReference type="ARBA" id="ARBA00023239"/>
    </source>
</evidence>
<evidence type="ECO:0000313" key="3">
    <source>
        <dbReference type="EMBL" id="RTQ89012.1"/>
    </source>
</evidence>
<reference evidence="3 4" key="1">
    <citation type="submission" date="2018-12" db="EMBL/GenBank/DDBJ databases">
        <authorList>
            <person name="Yu L."/>
        </authorList>
    </citation>
    <scope>NUCLEOTIDE SEQUENCE [LARGE SCALE GENOMIC DNA]</scope>
    <source>
        <strain evidence="3 4">S5H2222</strain>
    </source>
</reference>
<evidence type="ECO:0000313" key="4">
    <source>
        <dbReference type="Proteomes" id="UP000276349"/>
    </source>
</evidence>
<dbReference type="PANTHER" id="PTHR33542">
    <property type="entry name" value="SIROHYDROCHLORIN FERROCHELATASE, CHLOROPLASTIC"/>
    <property type="match status" value="1"/>
</dbReference>
<dbReference type="PANTHER" id="PTHR33542:SF3">
    <property type="entry name" value="SIROHYDROCHLORIN FERROCHELATASE, CHLOROPLASTIC"/>
    <property type="match status" value="1"/>
</dbReference>
<dbReference type="Pfam" id="PF01903">
    <property type="entry name" value="CbiX"/>
    <property type="match status" value="2"/>
</dbReference>
<dbReference type="OrthoDB" id="9797895at2"/>
<dbReference type="RefSeq" id="WP_126295756.1">
    <property type="nucleotide sequence ID" value="NZ_RXNR01000069.1"/>
</dbReference>
<dbReference type="CDD" id="cd03416">
    <property type="entry name" value="CbiX_SirB_N"/>
    <property type="match status" value="1"/>
</dbReference>